<dbReference type="EMBL" id="JADJNC010000056">
    <property type="protein sequence ID" value="MBK7424856.1"/>
    <property type="molecule type" value="Genomic_DNA"/>
</dbReference>
<protein>
    <submittedName>
        <fullName evidence="1">Uncharacterized protein</fullName>
    </submittedName>
</protein>
<accession>A0A9D7FN50</accession>
<gene>
    <name evidence="1" type="ORF">IPJ48_18240</name>
</gene>
<organism evidence="1 2">
    <name type="scientific">Candidatus Propionivibrio dominans</name>
    <dbReference type="NCBI Taxonomy" id="2954373"/>
    <lineage>
        <taxon>Bacteria</taxon>
        <taxon>Pseudomonadati</taxon>
        <taxon>Pseudomonadota</taxon>
        <taxon>Betaproteobacteria</taxon>
        <taxon>Rhodocyclales</taxon>
        <taxon>Rhodocyclaceae</taxon>
        <taxon>Propionivibrio</taxon>
    </lineage>
</organism>
<sequence length="62" mass="6705">MGKLRARVSFFAARKDGSESFIGAGQEVEDTHEVILGREDLFESVEPVEGSATPKRAPKAKA</sequence>
<evidence type="ECO:0000313" key="1">
    <source>
        <dbReference type="EMBL" id="MBK7424856.1"/>
    </source>
</evidence>
<reference evidence="1" key="1">
    <citation type="submission" date="2020-10" db="EMBL/GenBank/DDBJ databases">
        <title>Connecting structure to function with the recovery of over 1000 high-quality activated sludge metagenome-assembled genomes encoding full-length rRNA genes using long-read sequencing.</title>
        <authorList>
            <person name="Singleton C.M."/>
            <person name="Petriglieri F."/>
            <person name="Kristensen J.M."/>
            <person name="Kirkegaard R.H."/>
            <person name="Michaelsen T.Y."/>
            <person name="Andersen M.H."/>
            <person name="Karst S.M."/>
            <person name="Dueholm M.S."/>
            <person name="Nielsen P.H."/>
            <person name="Albertsen M."/>
        </authorList>
    </citation>
    <scope>NUCLEOTIDE SEQUENCE</scope>
    <source>
        <strain evidence="1">EsbW_18-Q3-R4-48_MAXAC.044</strain>
    </source>
</reference>
<dbReference type="Proteomes" id="UP000886602">
    <property type="component" value="Unassembled WGS sequence"/>
</dbReference>
<comment type="caution">
    <text evidence="1">The sequence shown here is derived from an EMBL/GenBank/DDBJ whole genome shotgun (WGS) entry which is preliminary data.</text>
</comment>
<evidence type="ECO:0000313" key="2">
    <source>
        <dbReference type="Proteomes" id="UP000886602"/>
    </source>
</evidence>
<proteinExistence type="predicted"/>
<name>A0A9D7FN50_9RHOO</name>
<dbReference type="AlphaFoldDB" id="A0A9D7FN50"/>